<gene>
    <name evidence="3" type="ORF">ACFORF_01605</name>
</gene>
<feature type="transmembrane region" description="Helical" evidence="2">
    <location>
        <begin position="88"/>
        <end position="106"/>
    </location>
</feature>
<feature type="transmembrane region" description="Helical" evidence="2">
    <location>
        <begin position="112"/>
        <end position="133"/>
    </location>
</feature>
<name>A0ABV8CTI9_9STRE</name>
<accession>A0ABV8CTI9</accession>
<evidence type="ECO:0000313" key="4">
    <source>
        <dbReference type="Proteomes" id="UP001595807"/>
    </source>
</evidence>
<feature type="transmembrane region" description="Helical" evidence="2">
    <location>
        <begin position="216"/>
        <end position="240"/>
    </location>
</feature>
<dbReference type="CDD" id="cd06174">
    <property type="entry name" value="MFS"/>
    <property type="match status" value="1"/>
</dbReference>
<feature type="transmembrane region" description="Helical" evidence="2">
    <location>
        <begin position="172"/>
        <end position="190"/>
    </location>
</feature>
<dbReference type="Gene3D" id="1.20.1250.20">
    <property type="entry name" value="MFS general substrate transporter like domains"/>
    <property type="match status" value="2"/>
</dbReference>
<dbReference type="SUPFAM" id="SSF103473">
    <property type="entry name" value="MFS general substrate transporter"/>
    <property type="match status" value="1"/>
</dbReference>
<dbReference type="RefSeq" id="WP_380424745.1">
    <property type="nucleotide sequence ID" value="NZ_JBHRZV010000006.1"/>
</dbReference>
<keyword evidence="2" id="KW-0812">Transmembrane</keyword>
<feature type="transmembrane region" description="Helical" evidence="2">
    <location>
        <begin position="308"/>
        <end position="328"/>
    </location>
</feature>
<sequence length="400" mass="44356">MKNKEISTKTGLLMFFTLVVAYITFAASWVGGSNLGPEITSTYFDGPVSPVISQVVNYTITIARALANFLAAYFLIKLGAKKASSLAFALLLFSLVAVWMPNFWLYTGARMIMALGGSMIMVYMNPLVVRFIAPKHKLLVSSLITATYNIGAFIMAVAFLFFADLMRADWRITLSLIGLVSAAMFLIWMLKAEDFETSNANTNQDYSYAMAIKDSFIWRFSAGFAALLFLYVMTLTSLPATLAGAHKDFNSGYMLLAVSGGGMIATLLMTKLNINRPRRPYLILMGILAIIVTTAGLFLAPISSALSYGLFFLSGFLVFLQYPVFLNLPHELPDMYPQKATLMFGIIWALCYGFYTILTFLWSMILANFGLAAAHIFWSVMCCFYILAVISLPETYKQSK</sequence>
<dbReference type="Pfam" id="PF07690">
    <property type="entry name" value="MFS_1"/>
    <property type="match status" value="1"/>
</dbReference>
<keyword evidence="4" id="KW-1185">Reference proteome</keyword>
<feature type="transmembrane region" description="Helical" evidence="2">
    <location>
        <begin position="252"/>
        <end position="269"/>
    </location>
</feature>
<feature type="transmembrane region" description="Helical" evidence="2">
    <location>
        <begin position="281"/>
        <end position="302"/>
    </location>
</feature>
<proteinExistence type="predicted"/>
<dbReference type="InterPro" id="IPR011701">
    <property type="entry name" value="MFS"/>
</dbReference>
<feature type="transmembrane region" description="Helical" evidence="2">
    <location>
        <begin position="145"/>
        <end position="166"/>
    </location>
</feature>
<dbReference type="InterPro" id="IPR036259">
    <property type="entry name" value="MFS_trans_sf"/>
</dbReference>
<dbReference type="EMBL" id="JBHRZV010000006">
    <property type="protein sequence ID" value="MFC3927330.1"/>
    <property type="molecule type" value="Genomic_DNA"/>
</dbReference>
<evidence type="ECO:0000313" key="3">
    <source>
        <dbReference type="EMBL" id="MFC3927330.1"/>
    </source>
</evidence>
<feature type="transmembrane region" description="Helical" evidence="2">
    <location>
        <begin position="371"/>
        <end position="392"/>
    </location>
</feature>
<evidence type="ECO:0000256" key="1">
    <source>
        <dbReference type="ARBA" id="ARBA00004651"/>
    </source>
</evidence>
<organism evidence="3 4">
    <name type="scientific">Streptococcus caprae</name>
    <dbReference type="NCBI Taxonomy" id="1640501"/>
    <lineage>
        <taxon>Bacteria</taxon>
        <taxon>Bacillati</taxon>
        <taxon>Bacillota</taxon>
        <taxon>Bacilli</taxon>
        <taxon>Lactobacillales</taxon>
        <taxon>Streptococcaceae</taxon>
        <taxon>Streptococcus</taxon>
    </lineage>
</organism>
<reference evidence="4" key="1">
    <citation type="journal article" date="2019" name="Int. J. Syst. Evol. Microbiol.">
        <title>The Global Catalogue of Microorganisms (GCM) 10K type strain sequencing project: providing services to taxonomists for standard genome sequencing and annotation.</title>
        <authorList>
            <consortium name="The Broad Institute Genomics Platform"/>
            <consortium name="The Broad Institute Genome Sequencing Center for Infectious Disease"/>
            <person name="Wu L."/>
            <person name="Ma J."/>
        </authorList>
    </citation>
    <scope>NUCLEOTIDE SEQUENCE [LARGE SCALE GENOMIC DNA]</scope>
    <source>
        <strain evidence="4">CCUG 67170</strain>
    </source>
</reference>
<comment type="subcellular location">
    <subcellularLocation>
        <location evidence="1">Cell membrane</location>
        <topology evidence="1">Multi-pass membrane protein</topology>
    </subcellularLocation>
</comment>
<dbReference type="Proteomes" id="UP001595807">
    <property type="component" value="Unassembled WGS sequence"/>
</dbReference>
<comment type="caution">
    <text evidence="3">The sequence shown here is derived from an EMBL/GenBank/DDBJ whole genome shotgun (WGS) entry which is preliminary data.</text>
</comment>
<feature type="transmembrane region" description="Helical" evidence="2">
    <location>
        <begin position="51"/>
        <end position="76"/>
    </location>
</feature>
<feature type="transmembrane region" description="Helical" evidence="2">
    <location>
        <begin position="340"/>
        <end position="365"/>
    </location>
</feature>
<evidence type="ECO:0000256" key="2">
    <source>
        <dbReference type="SAM" id="Phobius"/>
    </source>
</evidence>
<keyword evidence="2" id="KW-1133">Transmembrane helix</keyword>
<keyword evidence="2" id="KW-0472">Membrane</keyword>
<feature type="transmembrane region" description="Helical" evidence="2">
    <location>
        <begin position="12"/>
        <end position="31"/>
    </location>
</feature>
<protein>
    <submittedName>
        <fullName evidence="3">MFS transporter</fullName>
    </submittedName>
</protein>